<evidence type="ECO:0000256" key="1">
    <source>
        <dbReference type="SAM" id="SignalP"/>
    </source>
</evidence>
<dbReference type="AlphaFoldDB" id="A0A291RU00"/>
<dbReference type="RefSeq" id="WP_098697655.1">
    <property type="nucleotide sequence ID" value="NZ_CP023778.1"/>
</dbReference>
<name>A0A291RU00_9NOCA</name>
<reference evidence="3 4" key="1">
    <citation type="submission" date="2017-10" db="EMBL/GenBank/DDBJ databases">
        <title>Comparative genomics between pathogenic Norcardia.</title>
        <authorList>
            <person name="Zeng L."/>
        </authorList>
    </citation>
    <scope>NUCLEOTIDE SEQUENCE [LARGE SCALE GENOMIC DNA]</scope>
    <source>
        <strain evidence="3 4">NC_YFY_NT001</strain>
    </source>
</reference>
<keyword evidence="1" id="KW-0732">Signal</keyword>
<feature type="chain" id="PRO_5012674321" description="DUF8020 domain-containing protein" evidence="1">
    <location>
        <begin position="27"/>
        <end position="239"/>
    </location>
</feature>
<proteinExistence type="predicted"/>
<gene>
    <name evidence="3" type="ORF">CRH09_35530</name>
</gene>
<accession>A0A291RU00</accession>
<protein>
    <recommendedName>
        <fullName evidence="2">DUF8020 domain-containing protein</fullName>
    </recommendedName>
</protein>
<feature type="domain" description="DUF8020" evidence="2">
    <location>
        <begin position="45"/>
        <end position="114"/>
    </location>
</feature>
<feature type="signal peptide" evidence="1">
    <location>
        <begin position="1"/>
        <end position="26"/>
    </location>
</feature>
<organism evidence="3 4">
    <name type="scientific">Nocardia terpenica</name>
    <dbReference type="NCBI Taxonomy" id="455432"/>
    <lineage>
        <taxon>Bacteria</taxon>
        <taxon>Bacillati</taxon>
        <taxon>Actinomycetota</taxon>
        <taxon>Actinomycetes</taxon>
        <taxon>Mycobacteriales</taxon>
        <taxon>Nocardiaceae</taxon>
        <taxon>Nocardia</taxon>
    </lineage>
</organism>
<dbReference type="KEGG" id="ntp:CRH09_35530"/>
<evidence type="ECO:0000259" key="2">
    <source>
        <dbReference type="Pfam" id="PF26059"/>
    </source>
</evidence>
<evidence type="ECO:0000313" key="3">
    <source>
        <dbReference type="EMBL" id="ATL70704.1"/>
    </source>
</evidence>
<sequence length="239" mass="23125">MKLRKFAATSALVIAALGVTAGTAYADPAPAPSANSTLQTDIAPGIHYNASLADHSVVITTDAGSLAARDGQFQVVDATGKVVSALPLSYQRDGMNFPIAAAIDGNKATLTPSTDRAQATPIADVHYVDATANPNFNQALSNLGSEVAVGVAVGSLIGTAIGAGIGCIAGGIVSGMAGAAVTIGTLAVPAALGGCLVTGAALGAMGAVAGTIFIGGPVAAVALFQFGSDLATPPAPATK</sequence>
<dbReference type="InterPro" id="IPR058333">
    <property type="entry name" value="DUF8020"/>
</dbReference>
<dbReference type="GeneID" id="88362573"/>
<evidence type="ECO:0000313" key="4">
    <source>
        <dbReference type="Proteomes" id="UP000221961"/>
    </source>
</evidence>
<dbReference type="Proteomes" id="UP000221961">
    <property type="component" value="Chromosome"/>
</dbReference>
<dbReference type="EMBL" id="CP023778">
    <property type="protein sequence ID" value="ATL70704.1"/>
    <property type="molecule type" value="Genomic_DNA"/>
</dbReference>
<dbReference type="Pfam" id="PF26059">
    <property type="entry name" value="DUF8020"/>
    <property type="match status" value="1"/>
</dbReference>